<organism evidence="1 2">
    <name type="scientific">Trichonephila inaurata madagascariensis</name>
    <dbReference type="NCBI Taxonomy" id="2747483"/>
    <lineage>
        <taxon>Eukaryota</taxon>
        <taxon>Metazoa</taxon>
        <taxon>Ecdysozoa</taxon>
        <taxon>Arthropoda</taxon>
        <taxon>Chelicerata</taxon>
        <taxon>Arachnida</taxon>
        <taxon>Araneae</taxon>
        <taxon>Araneomorphae</taxon>
        <taxon>Entelegynae</taxon>
        <taxon>Araneoidea</taxon>
        <taxon>Nephilidae</taxon>
        <taxon>Trichonephila</taxon>
        <taxon>Trichonephila inaurata</taxon>
    </lineage>
</organism>
<dbReference type="EMBL" id="BMAV01026920">
    <property type="protein sequence ID" value="GFS54450.1"/>
    <property type="molecule type" value="Genomic_DNA"/>
</dbReference>
<dbReference type="PANTHER" id="PTHR45913:SF19">
    <property type="entry name" value="LOW QUALITY PROTEIN: ZINC FINGER BED DOMAIN-CONTAINING PROTEIN 5-LIKE"/>
    <property type="match status" value="1"/>
</dbReference>
<proteinExistence type="predicted"/>
<keyword evidence="2" id="KW-1185">Reference proteome</keyword>
<reference evidence="1" key="1">
    <citation type="submission" date="2020-08" db="EMBL/GenBank/DDBJ databases">
        <title>Multicomponent nature underlies the extraordinary mechanical properties of spider dragline silk.</title>
        <authorList>
            <person name="Kono N."/>
            <person name="Nakamura H."/>
            <person name="Mori M."/>
            <person name="Yoshida Y."/>
            <person name="Ohtoshi R."/>
            <person name="Malay A.D."/>
            <person name="Moran D.A.P."/>
            <person name="Tomita M."/>
            <person name="Numata K."/>
            <person name="Arakawa K."/>
        </authorList>
    </citation>
    <scope>NUCLEOTIDE SEQUENCE</scope>
</reference>
<dbReference type="OrthoDB" id="6580598at2759"/>
<evidence type="ECO:0000313" key="2">
    <source>
        <dbReference type="Proteomes" id="UP000886998"/>
    </source>
</evidence>
<dbReference type="PANTHER" id="PTHR45913">
    <property type="entry name" value="EPM2A-INTERACTING PROTEIN 1"/>
    <property type="match status" value="1"/>
</dbReference>
<comment type="caution">
    <text evidence="1">The sequence shown here is derived from an EMBL/GenBank/DDBJ whole genome shotgun (WGS) entry which is preliminary data.</text>
</comment>
<sequence>EAAVEKIAHVPLSADTMTRRIKEIAEDIEAQLFERINTSPWYALQVDESTDIDNKAILLAYVRYLYQEDVHEDLLCALPLPTNTTGAELFKSLDGYISRQLKWSFCVGICTDGAAATTGRLSGLTARIKEVAPETHFSDKVWVTKLAYLCDIFNLLNELNLCLQGKMKTIFKLADKVAAFKAELELWGRRVNRGIFDMFHTLAGILGETEPKHSFSQLVHDRL</sequence>
<protein>
    <submittedName>
        <fullName evidence="1">Zinc finger MYM-type protein 6</fullName>
    </submittedName>
</protein>
<name>A0A8X6IP75_9ARAC</name>
<dbReference type="AlphaFoldDB" id="A0A8X6IP75"/>
<accession>A0A8X6IP75</accession>
<feature type="non-terminal residue" evidence="1">
    <location>
        <position position="1"/>
    </location>
</feature>
<dbReference type="Proteomes" id="UP000886998">
    <property type="component" value="Unassembled WGS sequence"/>
</dbReference>
<gene>
    <name evidence="1" type="primary">ZMYM6</name>
    <name evidence="1" type="ORF">TNIN_289691</name>
</gene>
<evidence type="ECO:0000313" key="1">
    <source>
        <dbReference type="EMBL" id="GFS54450.1"/>
    </source>
</evidence>